<organism evidence="5 6">
    <name type="scientific">Alcaligenes faecalis</name>
    <dbReference type="NCBI Taxonomy" id="511"/>
    <lineage>
        <taxon>Bacteria</taxon>
        <taxon>Pseudomonadati</taxon>
        <taxon>Pseudomonadota</taxon>
        <taxon>Betaproteobacteria</taxon>
        <taxon>Burkholderiales</taxon>
        <taxon>Alcaligenaceae</taxon>
        <taxon>Alcaligenes</taxon>
    </lineage>
</organism>
<dbReference type="EMBL" id="CP096916">
    <property type="protein sequence ID" value="WBM39675.1"/>
    <property type="molecule type" value="Genomic_DNA"/>
</dbReference>
<evidence type="ECO:0000256" key="2">
    <source>
        <dbReference type="ARBA" id="ARBA00023125"/>
    </source>
</evidence>
<name>A0ABY7N6D1_ALCFA</name>
<reference evidence="5 6" key="1">
    <citation type="submission" date="2022-05" db="EMBL/GenBank/DDBJ databases">
        <title>Complete sequence of strain NY11312.</title>
        <authorList>
            <person name="Zhou D."/>
        </authorList>
    </citation>
    <scope>NUCLEOTIDE SEQUENCE [LARGE SCALE GENOMIC DNA]</scope>
    <source>
        <strain evidence="5 6">NY11312</strain>
    </source>
</reference>
<dbReference type="RefSeq" id="WP_270119442.1">
    <property type="nucleotide sequence ID" value="NZ_CP096916.1"/>
</dbReference>
<proteinExistence type="predicted"/>
<dbReference type="Gene3D" id="1.10.260.40">
    <property type="entry name" value="lambda repressor-like DNA-binding domains"/>
    <property type="match status" value="1"/>
</dbReference>
<evidence type="ECO:0000259" key="4">
    <source>
        <dbReference type="Pfam" id="PF00717"/>
    </source>
</evidence>
<dbReference type="InterPro" id="IPR039418">
    <property type="entry name" value="LexA-like"/>
</dbReference>
<feature type="domain" description="Peptidase S24/S26A/S26B/S26C" evidence="4">
    <location>
        <begin position="189"/>
        <end position="304"/>
    </location>
</feature>
<dbReference type="Proteomes" id="UP001211866">
    <property type="component" value="Chromosome"/>
</dbReference>
<keyword evidence="2" id="KW-0238">DNA-binding</keyword>
<evidence type="ECO:0000313" key="5">
    <source>
        <dbReference type="EMBL" id="WBM39675.1"/>
    </source>
</evidence>
<dbReference type="InterPro" id="IPR036286">
    <property type="entry name" value="LexA/Signal_pep-like_sf"/>
</dbReference>
<dbReference type="CDD" id="cd06529">
    <property type="entry name" value="S24_LexA-like"/>
    <property type="match status" value="1"/>
</dbReference>
<dbReference type="PANTHER" id="PTHR40661:SF3">
    <property type="entry name" value="FELS-1 PROPHAGE TRANSCRIPTIONAL REGULATOR"/>
    <property type="match status" value="1"/>
</dbReference>
<keyword evidence="6" id="KW-1185">Reference proteome</keyword>
<protein>
    <recommendedName>
        <fullName evidence="4">Peptidase S24/S26A/S26B/S26C domain-containing protein</fullName>
    </recommendedName>
</protein>
<evidence type="ECO:0000256" key="3">
    <source>
        <dbReference type="ARBA" id="ARBA00023163"/>
    </source>
</evidence>
<evidence type="ECO:0000256" key="1">
    <source>
        <dbReference type="ARBA" id="ARBA00023015"/>
    </source>
</evidence>
<dbReference type="InterPro" id="IPR010982">
    <property type="entry name" value="Lambda_DNA-bd_dom_sf"/>
</dbReference>
<evidence type="ECO:0000313" key="6">
    <source>
        <dbReference type="Proteomes" id="UP001211866"/>
    </source>
</evidence>
<sequence length="312" mass="34581">MGVYLSSLLQSAIGSRDQHRPVPQEEHAQFLKEICRVLIASCHDISFRLNIKSSLWLIQFFSFPLLNTTMTIDEIRRHNLAQLISSYGTLTAFAAAIERSESQVSQWVNASLNSGTGKPRGMRSDSCRHIERMTGKPSGWMDQSHDSGNQGVGTTELAPAQLISPPPGYVRLEHLSPTPSMGRGRELDAPVQLVQHLDVLEQWVREKVGSVNPSRIKVLTGSGNSMSPTINDGDLVFVDVECRSIEAAGIYVLDVAGRLILKKAMILSSGTLIIRSDNIDEYPDEERYDLRHIAEAITVCGKVMAWWSLRKG</sequence>
<dbReference type="Gene3D" id="2.10.109.10">
    <property type="entry name" value="Umud Fragment, subunit A"/>
    <property type="match status" value="1"/>
</dbReference>
<dbReference type="SUPFAM" id="SSF51306">
    <property type="entry name" value="LexA/Signal peptidase"/>
    <property type="match status" value="1"/>
</dbReference>
<gene>
    <name evidence="5" type="ORF">M2J83_07655</name>
</gene>
<dbReference type="PANTHER" id="PTHR40661">
    <property type="match status" value="1"/>
</dbReference>
<keyword evidence="3" id="KW-0804">Transcription</keyword>
<accession>A0ABY7N6D1</accession>
<dbReference type="Pfam" id="PF00717">
    <property type="entry name" value="Peptidase_S24"/>
    <property type="match status" value="1"/>
</dbReference>
<keyword evidence="1" id="KW-0805">Transcription regulation</keyword>
<dbReference type="InterPro" id="IPR015927">
    <property type="entry name" value="Peptidase_S24_S26A/B/C"/>
</dbReference>